<evidence type="ECO:0000259" key="2">
    <source>
        <dbReference type="Pfam" id="PF25923"/>
    </source>
</evidence>
<dbReference type="GeneID" id="8384148"/>
<sequence length="109" mass="11401">MVEVTYHCPYCGAVTSIDRAPSLQDASVTRHPLADHEYAATTADVEAGDGIEFVCLGDVGGEATATGNARSQSSTAGDRAGPRPGRDGCGRTFYLNYRQSPPPTVGPTR</sequence>
<protein>
    <recommendedName>
        <fullName evidence="2">DUF7969 domain-containing protein</fullName>
    </recommendedName>
</protein>
<feature type="compositionally biased region" description="Polar residues" evidence="1">
    <location>
        <begin position="65"/>
        <end position="75"/>
    </location>
</feature>
<name>C7NSE0_HALUD</name>
<dbReference type="AlphaFoldDB" id="C7NSE0"/>
<dbReference type="OrthoDB" id="313263at2157"/>
<keyword evidence="4" id="KW-1185">Reference proteome</keyword>
<dbReference type="InterPro" id="IPR058275">
    <property type="entry name" value="DUF7969"/>
</dbReference>
<dbReference type="HOGENOM" id="CLU_140135_0_0_2"/>
<evidence type="ECO:0000256" key="1">
    <source>
        <dbReference type="SAM" id="MobiDB-lite"/>
    </source>
</evidence>
<feature type="compositionally biased region" description="Pro residues" evidence="1">
    <location>
        <begin position="100"/>
        <end position="109"/>
    </location>
</feature>
<feature type="region of interest" description="Disordered" evidence="1">
    <location>
        <begin position="64"/>
        <end position="109"/>
    </location>
</feature>
<dbReference type="EMBL" id="CP001687">
    <property type="protein sequence ID" value="ACV12027.1"/>
    <property type="molecule type" value="Genomic_DNA"/>
</dbReference>
<dbReference type="RefSeq" id="WP_015789599.1">
    <property type="nucleotide sequence ID" value="NC_013158.1"/>
</dbReference>
<gene>
    <name evidence="3" type="ordered locus">Huta_1857</name>
</gene>
<feature type="domain" description="DUF7969" evidence="2">
    <location>
        <begin position="3"/>
        <end position="97"/>
    </location>
</feature>
<dbReference type="STRING" id="519442.Huta_1857"/>
<dbReference type="eggNOG" id="arCOG06411">
    <property type="taxonomic scope" value="Archaea"/>
</dbReference>
<organism evidence="3 4">
    <name type="scientific">Halorhabdus utahensis (strain DSM 12940 / JCM 11049 / AX-2)</name>
    <dbReference type="NCBI Taxonomy" id="519442"/>
    <lineage>
        <taxon>Archaea</taxon>
        <taxon>Methanobacteriati</taxon>
        <taxon>Methanobacteriota</taxon>
        <taxon>Stenosarchaea group</taxon>
        <taxon>Halobacteria</taxon>
        <taxon>Halobacteriales</taxon>
        <taxon>Haloarculaceae</taxon>
        <taxon>Halorhabdus</taxon>
    </lineage>
</organism>
<accession>C7NSE0</accession>
<dbReference type="Proteomes" id="UP000002071">
    <property type="component" value="Chromosome"/>
</dbReference>
<evidence type="ECO:0000313" key="3">
    <source>
        <dbReference type="EMBL" id="ACV12027.1"/>
    </source>
</evidence>
<feature type="compositionally biased region" description="Basic and acidic residues" evidence="1">
    <location>
        <begin position="80"/>
        <end position="89"/>
    </location>
</feature>
<reference evidence="3 4" key="1">
    <citation type="journal article" date="2009" name="Stand. Genomic Sci.">
        <title>Complete genome sequence of Halorhabdus utahensis type strain (AX-2).</title>
        <authorList>
            <person name="Anderson I."/>
            <person name="Tindall B.J."/>
            <person name="Pomrenke H."/>
            <person name="Goker M."/>
            <person name="Lapidus A."/>
            <person name="Nolan M."/>
            <person name="Copeland A."/>
            <person name="Glavina Del Rio T."/>
            <person name="Chen F."/>
            <person name="Tice H."/>
            <person name="Cheng J.F."/>
            <person name="Lucas S."/>
            <person name="Chertkov O."/>
            <person name="Bruce D."/>
            <person name="Brettin T."/>
            <person name="Detter J.C."/>
            <person name="Han C."/>
            <person name="Goodwin L."/>
            <person name="Land M."/>
            <person name="Hauser L."/>
            <person name="Chang Y.J."/>
            <person name="Jeffries C.D."/>
            <person name="Pitluck S."/>
            <person name="Pati A."/>
            <person name="Mavromatis K."/>
            <person name="Ivanova N."/>
            <person name="Ovchinnikova G."/>
            <person name="Chen A."/>
            <person name="Palaniappan K."/>
            <person name="Chain P."/>
            <person name="Rohde M."/>
            <person name="Bristow J."/>
            <person name="Eisen J.A."/>
            <person name="Markowitz V."/>
            <person name="Hugenholtz P."/>
            <person name="Kyrpides N.C."/>
            <person name="Klenk H.P."/>
        </authorList>
    </citation>
    <scope>NUCLEOTIDE SEQUENCE [LARGE SCALE GENOMIC DNA]</scope>
    <source>
        <strain evidence="4">DSM 12940 / JCM 11049 / AX-2</strain>
    </source>
</reference>
<dbReference type="KEGG" id="hut:Huta_1857"/>
<evidence type="ECO:0000313" key="4">
    <source>
        <dbReference type="Proteomes" id="UP000002071"/>
    </source>
</evidence>
<dbReference type="Pfam" id="PF25923">
    <property type="entry name" value="DUF7969"/>
    <property type="match status" value="1"/>
</dbReference>
<proteinExistence type="predicted"/>